<organism evidence="1">
    <name type="scientific">marine sediment metagenome</name>
    <dbReference type="NCBI Taxonomy" id="412755"/>
    <lineage>
        <taxon>unclassified sequences</taxon>
        <taxon>metagenomes</taxon>
        <taxon>ecological metagenomes</taxon>
    </lineage>
</organism>
<gene>
    <name evidence="1" type="ORF">S01H4_59968</name>
</gene>
<accession>X1CVY2</accession>
<sequence length="39" mass="4571">MFSIKGSKAVITTLQYDYINNTLQMDKSIMFNKEVKIWA</sequence>
<dbReference type="AlphaFoldDB" id="X1CVY2"/>
<evidence type="ECO:0000313" key="1">
    <source>
        <dbReference type="EMBL" id="GAH12651.1"/>
    </source>
</evidence>
<protein>
    <submittedName>
        <fullName evidence="1">Uncharacterized protein</fullName>
    </submittedName>
</protein>
<name>X1CVY2_9ZZZZ</name>
<comment type="caution">
    <text evidence="1">The sequence shown here is derived from an EMBL/GenBank/DDBJ whole genome shotgun (WGS) entry which is preliminary data.</text>
</comment>
<reference evidence="1" key="1">
    <citation type="journal article" date="2014" name="Front. Microbiol.">
        <title>High frequency of phylogenetically diverse reductive dehalogenase-homologous genes in deep subseafloor sedimentary metagenomes.</title>
        <authorList>
            <person name="Kawai M."/>
            <person name="Futagami T."/>
            <person name="Toyoda A."/>
            <person name="Takaki Y."/>
            <person name="Nishi S."/>
            <person name="Hori S."/>
            <person name="Arai W."/>
            <person name="Tsubouchi T."/>
            <person name="Morono Y."/>
            <person name="Uchiyama I."/>
            <person name="Ito T."/>
            <person name="Fujiyama A."/>
            <person name="Inagaki F."/>
            <person name="Takami H."/>
        </authorList>
    </citation>
    <scope>NUCLEOTIDE SEQUENCE</scope>
    <source>
        <strain evidence="1">Expedition CK06-06</strain>
    </source>
</reference>
<proteinExistence type="predicted"/>
<dbReference type="EMBL" id="BART01035260">
    <property type="protein sequence ID" value="GAH12651.1"/>
    <property type="molecule type" value="Genomic_DNA"/>
</dbReference>